<evidence type="ECO:0000313" key="1">
    <source>
        <dbReference type="EMBL" id="HIZ90777.1"/>
    </source>
</evidence>
<sequence length="109" mass="12141">MNKVWWIIRTGVLLFVAVCLSVCRGGTSSDRQSVWKCRLLEVEGGYGYAILRGHDTLIRQSCIPAIGERKPFATREDALKIGHIVRDRLEAGQSPTVGCKEVRQILGDD</sequence>
<accession>A0A9D2GVJ6</accession>
<reference evidence="1" key="2">
    <citation type="submission" date="2021-04" db="EMBL/GenBank/DDBJ databases">
        <authorList>
            <person name="Gilroy R."/>
        </authorList>
    </citation>
    <scope>NUCLEOTIDE SEQUENCE</scope>
    <source>
        <strain evidence="1">CHK118-2852</strain>
    </source>
</reference>
<proteinExistence type="predicted"/>
<protein>
    <submittedName>
        <fullName evidence="1">DUF4907 domain-containing protein</fullName>
    </submittedName>
</protein>
<dbReference type="Proteomes" id="UP000824108">
    <property type="component" value="Unassembled WGS sequence"/>
</dbReference>
<comment type="caution">
    <text evidence="1">The sequence shown here is derived from an EMBL/GenBank/DDBJ whole genome shotgun (WGS) entry which is preliminary data.</text>
</comment>
<evidence type="ECO:0000313" key="2">
    <source>
        <dbReference type="Proteomes" id="UP000824108"/>
    </source>
</evidence>
<organism evidence="1 2">
    <name type="scientific">Candidatus Bacteroides merdavium</name>
    <dbReference type="NCBI Taxonomy" id="2838472"/>
    <lineage>
        <taxon>Bacteria</taxon>
        <taxon>Pseudomonadati</taxon>
        <taxon>Bacteroidota</taxon>
        <taxon>Bacteroidia</taxon>
        <taxon>Bacteroidales</taxon>
        <taxon>Bacteroidaceae</taxon>
        <taxon>Bacteroides</taxon>
    </lineage>
</organism>
<name>A0A9D2GVJ6_9BACE</name>
<dbReference type="InterPro" id="IPR032593">
    <property type="entry name" value="DUF4907"/>
</dbReference>
<gene>
    <name evidence="1" type="ORF">H9807_01440</name>
</gene>
<dbReference type="Pfam" id="PF16250">
    <property type="entry name" value="DUF4907"/>
    <property type="match status" value="1"/>
</dbReference>
<dbReference type="AlphaFoldDB" id="A0A9D2GVJ6"/>
<dbReference type="EMBL" id="DXAV01000015">
    <property type="protein sequence ID" value="HIZ90777.1"/>
    <property type="molecule type" value="Genomic_DNA"/>
</dbReference>
<reference evidence="1" key="1">
    <citation type="journal article" date="2021" name="PeerJ">
        <title>Extensive microbial diversity within the chicken gut microbiome revealed by metagenomics and culture.</title>
        <authorList>
            <person name="Gilroy R."/>
            <person name="Ravi A."/>
            <person name="Getino M."/>
            <person name="Pursley I."/>
            <person name="Horton D.L."/>
            <person name="Alikhan N.F."/>
            <person name="Baker D."/>
            <person name="Gharbi K."/>
            <person name="Hall N."/>
            <person name="Watson M."/>
            <person name="Adriaenssens E.M."/>
            <person name="Foster-Nyarko E."/>
            <person name="Jarju S."/>
            <person name="Secka A."/>
            <person name="Antonio M."/>
            <person name="Oren A."/>
            <person name="Chaudhuri R.R."/>
            <person name="La Ragione R."/>
            <person name="Hildebrand F."/>
            <person name="Pallen M.J."/>
        </authorList>
    </citation>
    <scope>NUCLEOTIDE SEQUENCE</scope>
    <source>
        <strain evidence="1">CHK118-2852</strain>
    </source>
</reference>